<comment type="caution">
    <text evidence="3">The sequence shown here is derived from an EMBL/GenBank/DDBJ whole genome shotgun (WGS) entry which is preliminary data.</text>
</comment>
<evidence type="ECO:0000313" key="3">
    <source>
        <dbReference type="EMBL" id="RZS94343.1"/>
    </source>
</evidence>
<reference evidence="3 4" key="1">
    <citation type="submission" date="2019-02" db="EMBL/GenBank/DDBJ databases">
        <title>Genomic Encyclopedia of Type Strains, Phase IV (KMG-IV): sequencing the most valuable type-strain genomes for metagenomic binning, comparative biology and taxonomic classification.</title>
        <authorList>
            <person name="Goeker M."/>
        </authorList>
    </citation>
    <scope>NUCLEOTIDE SEQUENCE [LARGE SCALE GENOMIC DNA]</scope>
    <source>
        <strain evidence="3 4">DSM 29486</strain>
    </source>
</reference>
<keyword evidence="2" id="KW-0963">Cytoplasm</keyword>
<dbReference type="RefSeq" id="WP_130435462.1">
    <property type="nucleotide sequence ID" value="NZ_SGXF01000004.1"/>
</dbReference>
<dbReference type="Proteomes" id="UP000292927">
    <property type="component" value="Unassembled WGS sequence"/>
</dbReference>
<name>A0A4Q7P348_9FIRM</name>
<evidence type="ECO:0000256" key="2">
    <source>
        <dbReference type="HAMAP-Rule" id="MF_00795"/>
    </source>
</evidence>
<gene>
    <name evidence="2" type="primary">cutC</name>
    <name evidence="3" type="ORF">EV209_2185</name>
</gene>
<evidence type="ECO:0000256" key="1">
    <source>
        <dbReference type="ARBA" id="ARBA00007768"/>
    </source>
</evidence>
<organism evidence="3 4">
    <name type="scientific">Cuneatibacter caecimuris</name>
    <dbReference type="NCBI Taxonomy" id="1796618"/>
    <lineage>
        <taxon>Bacteria</taxon>
        <taxon>Bacillati</taxon>
        <taxon>Bacillota</taxon>
        <taxon>Clostridia</taxon>
        <taxon>Lachnospirales</taxon>
        <taxon>Lachnospiraceae</taxon>
        <taxon>Cuneatibacter</taxon>
    </lineage>
</organism>
<dbReference type="Gene3D" id="3.20.20.380">
    <property type="entry name" value="Copper homeostasis (CutC) domain"/>
    <property type="match status" value="1"/>
</dbReference>
<dbReference type="GO" id="GO:0005507">
    <property type="term" value="F:copper ion binding"/>
    <property type="evidence" value="ECO:0007669"/>
    <property type="project" value="TreeGrafter"/>
</dbReference>
<comment type="caution">
    <text evidence="2">Once thought to be involved in copper homeostasis, experiments in E.coli have shown this is not the case.</text>
</comment>
<dbReference type="AlphaFoldDB" id="A0A4Q7P348"/>
<comment type="similarity">
    <text evidence="1 2">Belongs to the CutC family.</text>
</comment>
<protein>
    <recommendedName>
        <fullName evidence="2">PF03932 family protein CutC</fullName>
    </recommendedName>
</protein>
<dbReference type="PANTHER" id="PTHR12598:SF0">
    <property type="entry name" value="COPPER HOMEOSTASIS PROTEIN CUTC HOMOLOG"/>
    <property type="match status" value="1"/>
</dbReference>
<dbReference type="Pfam" id="PF03932">
    <property type="entry name" value="CutC"/>
    <property type="match status" value="1"/>
</dbReference>
<dbReference type="OrthoDB" id="9815677at2"/>
<dbReference type="InterPro" id="IPR005627">
    <property type="entry name" value="CutC-like"/>
</dbReference>
<dbReference type="EMBL" id="SGXF01000004">
    <property type="protein sequence ID" value="RZS94343.1"/>
    <property type="molecule type" value="Genomic_DNA"/>
</dbReference>
<dbReference type="PANTHER" id="PTHR12598">
    <property type="entry name" value="COPPER HOMEOSTASIS PROTEIN CUTC"/>
    <property type="match status" value="1"/>
</dbReference>
<keyword evidence="4" id="KW-1185">Reference proteome</keyword>
<evidence type="ECO:0000313" key="4">
    <source>
        <dbReference type="Proteomes" id="UP000292927"/>
    </source>
</evidence>
<proteinExistence type="inferred from homology"/>
<dbReference type="SUPFAM" id="SSF110395">
    <property type="entry name" value="CutC-like"/>
    <property type="match status" value="1"/>
</dbReference>
<comment type="subcellular location">
    <subcellularLocation>
        <location evidence="2">Cytoplasm</location>
    </subcellularLocation>
</comment>
<dbReference type="HAMAP" id="MF_00795">
    <property type="entry name" value="CutC"/>
    <property type="match status" value="1"/>
</dbReference>
<accession>A0A4Q7P348</accession>
<dbReference type="GO" id="GO:0005737">
    <property type="term" value="C:cytoplasm"/>
    <property type="evidence" value="ECO:0007669"/>
    <property type="project" value="UniProtKB-SubCell"/>
</dbReference>
<dbReference type="InterPro" id="IPR036822">
    <property type="entry name" value="CutC-like_dom_sf"/>
</dbReference>
<sequence length="258" mass="28748">MKPFFLEVCVDSLESALAAEAGGADRLELCANLVIGGTTPGSRLFEQIKEKTNLPVRVLIRPRFGDFCYTSAEIEQMEEDVRHFSKTGADGIVIGCLLPDGELDQAGMKRLIGAAAHCGVTLHRAFDVCRNPERALYQAESLEVDTILTSGQEGSAEEGINLINRLRSMSRKVEIMAGGGICSETVTRMLPAFFNNPENLDRPVLFHMSGKKVADSPMQYRNYRVSMGMPGISEFERWETSEKEVRKVREILEQWQKN</sequence>